<evidence type="ECO:0000313" key="7">
    <source>
        <dbReference type="Proteomes" id="UP000414233"/>
    </source>
</evidence>
<keyword evidence="5" id="KW-1003">Cell membrane</keyword>
<evidence type="ECO:0000313" key="6">
    <source>
        <dbReference type="EMBL" id="VVE55344.1"/>
    </source>
</evidence>
<keyword evidence="4 5" id="KW-0472">Membrane</keyword>
<feature type="transmembrane region" description="Helical" evidence="5">
    <location>
        <begin position="240"/>
        <end position="258"/>
    </location>
</feature>
<gene>
    <name evidence="6" type="ORF">PTE30175_04898</name>
</gene>
<evidence type="ECO:0000256" key="1">
    <source>
        <dbReference type="ARBA" id="ARBA00004141"/>
    </source>
</evidence>
<feature type="transmembrane region" description="Helical" evidence="5">
    <location>
        <begin position="70"/>
        <end position="89"/>
    </location>
</feature>
<evidence type="ECO:0000256" key="3">
    <source>
        <dbReference type="ARBA" id="ARBA00022989"/>
    </source>
</evidence>
<feature type="transmembrane region" description="Helical" evidence="5">
    <location>
        <begin position="207"/>
        <end position="228"/>
    </location>
</feature>
<dbReference type="Pfam" id="PF01925">
    <property type="entry name" value="TauE"/>
    <property type="match status" value="1"/>
</dbReference>
<accession>A0A5E4Z2G4</accession>
<keyword evidence="7" id="KW-1185">Reference proteome</keyword>
<dbReference type="GO" id="GO:0005886">
    <property type="term" value="C:plasma membrane"/>
    <property type="evidence" value="ECO:0007669"/>
    <property type="project" value="UniProtKB-SubCell"/>
</dbReference>
<dbReference type="Proteomes" id="UP000414233">
    <property type="component" value="Unassembled WGS sequence"/>
</dbReference>
<reference evidence="6 7" key="1">
    <citation type="submission" date="2019-08" db="EMBL/GenBank/DDBJ databases">
        <authorList>
            <person name="Peeters C."/>
        </authorList>
    </citation>
    <scope>NUCLEOTIDE SEQUENCE [LARGE SCALE GENOMIC DNA]</scope>
    <source>
        <strain evidence="6 7">LMG 30175</strain>
    </source>
</reference>
<dbReference type="PANTHER" id="PTHR43701">
    <property type="entry name" value="MEMBRANE TRANSPORTER PROTEIN MJ0441-RELATED"/>
    <property type="match status" value="1"/>
</dbReference>
<name>A0A5E4Z2G4_9BURK</name>
<dbReference type="InterPro" id="IPR051598">
    <property type="entry name" value="TSUP/Inactive_protease-like"/>
</dbReference>
<feature type="transmembrane region" description="Helical" evidence="5">
    <location>
        <begin position="29"/>
        <end position="50"/>
    </location>
</feature>
<comment type="subcellular location">
    <subcellularLocation>
        <location evidence="5">Cell membrane</location>
        <topology evidence="5">Multi-pass membrane protein</topology>
    </subcellularLocation>
    <subcellularLocation>
        <location evidence="1">Membrane</location>
        <topology evidence="1">Multi-pass membrane protein</topology>
    </subcellularLocation>
</comment>
<dbReference type="AlphaFoldDB" id="A0A5E4Z2G4"/>
<feature type="transmembrane region" description="Helical" evidence="5">
    <location>
        <begin position="144"/>
        <end position="176"/>
    </location>
</feature>
<dbReference type="PANTHER" id="PTHR43701:SF2">
    <property type="entry name" value="MEMBRANE TRANSPORTER PROTEIN YJNA-RELATED"/>
    <property type="match status" value="1"/>
</dbReference>
<protein>
    <recommendedName>
        <fullName evidence="5">Probable membrane transporter protein</fullName>
    </recommendedName>
</protein>
<feature type="transmembrane region" description="Helical" evidence="5">
    <location>
        <begin position="101"/>
        <end position="123"/>
    </location>
</feature>
<dbReference type="EMBL" id="CABPRZ010000030">
    <property type="protein sequence ID" value="VVE55344.1"/>
    <property type="molecule type" value="Genomic_DNA"/>
</dbReference>
<comment type="similarity">
    <text evidence="5">Belongs to the 4-toluene sulfonate uptake permease (TSUP) (TC 2.A.102) family.</text>
</comment>
<proteinExistence type="inferred from homology"/>
<organism evidence="6 7">
    <name type="scientific">Pandoraea terrae</name>
    <dbReference type="NCBI Taxonomy" id="1537710"/>
    <lineage>
        <taxon>Bacteria</taxon>
        <taxon>Pseudomonadati</taxon>
        <taxon>Pseudomonadota</taxon>
        <taxon>Betaproteobacteria</taxon>
        <taxon>Burkholderiales</taxon>
        <taxon>Burkholderiaceae</taxon>
        <taxon>Pandoraea</taxon>
    </lineage>
</organism>
<dbReference type="InterPro" id="IPR002781">
    <property type="entry name" value="TM_pro_TauE-like"/>
</dbReference>
<sequence length="260" mass="27279">MTVTPFAGFLVGLLVGLTGVGGGALMTPLLIFLFGVAPQTAVGTDLLFAFITKSVGGWIYGRHGAIDWRVFRRLALGSVPSSAVTLLWLHTFRLDAANEHWVLQTLGIMLALTSVAMLFKARLHHLGQRVRTETPIQFKAVQPALTVVTGVLIGCLVTLTSVGAGALGAAALLYLYPYRLTPAKLVGTDIAHATALTLVAGLGHVTLGHLDVALLGALLAGSIPGVMLGARLSTRIDARYLRGAIAAILMLVGGRMWLQG</sequence>
<keyword evidence="3 5" id="KW-1133">Transmembrane helix</keyword>
<evidence type="ECO:0000256" key="5">
    <source>
        <dbReference type="RuleBase" id="RU363041"/>
    </source>
</evidence>
<evidence type="ECO:0000256" key="2">
    <source>
        <dbReference type="ARBA" id="ARBA00022692"/>
    </source>
</evidence>
<evidence type="ECO:0000256" key="4">
    <source>
        <dbReference type="ARBA" id="ARBA00023136"/>
    </source>
</evidence>
<keyword evidence="2 5" id="KW-0812">Transmembrane</keyword>